<dbReference type="Proteomes" id="UP000280668">
    <property type="component" value="Unassembled WGS sequence"/>
</dbReference>
<evidence type="ECO:0000313" key="2">
    <source>
        <dbReference type="EMBL" id="ROR71809.1"/>
    </source>
</evidence>
<dbReference type="PROSITE" id="PS01125">
    <property type="entry name" value="ROK"/>
    <property type="match status" value="1"/>
</dbReference>
<protein>
    <submittedName>
        <fullName evidence="2">Glucokinase</fullName>
    </submittedName>
</protein>
<evidence type="ECO:0000256" key="1">
    <source>
        <dbReference type="ARBA" id="ARBA00006479"/>
    </source>
</evidence>
<dbReference type="SUPFAM" id="SSF53067">
    <property type="entry name" value="Actin-like ATPase domain"/>
    <property type="match status" value="1"/>
</dbReference>
<dbReference type="PANTHER" id="PTHR18964">
    <property type="entry name" value="ROK (REPRESSOR, ORF, KINASE) FAMILY"/>
    <property type="match status" value="1"/>
</dbReference>
<dbReference type="InterPro" id="IPR043129">
    <property type="entry name" value="ATPase_NBD"/>
</dbReference>
<comment type="similarity">
    <text evidence="1">Belongs to the ROK (NagC/XylR) family.</text>
</comment>
<dbReference type="GO" id="GO:0016301">
    <property type="term" value="F:kinase activity"/>
    <property type="evidence" value="ECO:0007669"/>
    <property type="project" value="UniProtKB-KW"/>
</dbReference>
<dbReference type="EMBL" id="RKHK01000001">
    <property type="protein sequence ID" value="ROR71809.1"/>
    <property type="molecule type" value="Genomic_DNA"/>
</dbReference>
<name>A0A3N2B955_9MICO</name>
<dbReference type="InterPro" id="IPR000600">
    <property type="entry name" value="ROK"/>
</dbReference>
<keyword evidence="2" id="KW-0808">Transferase</keyword>
<organism evidence="2 3">
    <name type="scientific">Bogoriella caseilytica</name>
    <dbReference type="NCBI Taxonomy" id="56055"/>
    <lineage>
        <taxon>Bacteria</taxon>
        <taxon>Bacillati</taxon>
        <taxon>Actinomycetota</taxon>
        <taxon>Actinomycetes</taxon>
        <taxon>Micrococcales</taxon>
        <taxon>Bogoriellaceae</taxon>
        <taxon>Bogoriella</taxon>
    </lineage>
</organism>
<sequence>MLGIDIGGIGTKVSLLDSDGTLLGHDRAPTPRGGAAMAETAAQLGLDLARTHRRTVVAAGAGVAGVVDDGVIVAASSSFSGWIGFPVRAAFEERLQVPVVVDNDVNAFLVGEVRLGAARGARDALGIALGTGVGGALWLDGELYHGPRGAAGEIGHMPGFGEEPCTCGQKGHLETLASGRGIAHRYAALGGAPLAQGAQEVATRARAGDDLAVRVFHEAGAGVARAALVVAAVLDVVDVVVGGGVAEAADLLTPGIEQLIAAEPPVSGRPMEVSFAALGPAAASVGAATMADSLRQIRV</sequence>
<evidence type="ECO:0000313" key="3">
    <source>
        <dbReference type="Proteomes" id="UP000280668"/>
    </source>
</evidence>
<dbReference type="Pfam" id="PF00480">
    <property type="entry name" value="ROK"/>
    <property type="match status" value="1"/>
</dbReference>
<keyword evidence="2" id="KW-0418">Kinase</keyword>
<reference evidence="2 3" key="1">
    <citation type="submission" date="2018-11" db="EMBL/GenBank/DDBJ databases">
        <title>Sequencing the genomes of 1000 actinobacteria strains.</title>
        <authorList>
            <person name="Klenk H.-P."/>
        </authorList>
    </citation>
    <scope>NUCLEOTIDE SEQUENCE [LARGE SCALE GENOMIC DNA]</scope>
    <source>
        <strain evidence="2 3">DSM 11294</strain>
    </source>
</reference>
<comment type="caution">
    <text evidence="2">The sequence shown here is derived from an EMBL/GenBank/DDBJ whole genome shotgun (WGS) entry which is preliminary data.</text>
</comment>
<accession>A0A3N2B955</accession>
<dbReference type="AlphaFoldDB" id="A0A3N2B955"/>
<keyword evidence="3" id="KW-1185">Reference proteome</keyword>
<proteinExistence type="inferred from homology"/>
<gene>
    <name evidence="2" type="ORF">EDD31_0147</name>
</gene>
<dbReference type="PANTHER" id="PTHR18964:SF169">
    <property type="entry name" value="N-ACETYLMANNOSAMINE KINASE"/>
    <property type="match status" value="1"/>
</dbReference>
<dbReference type="InterPro" id="IPR049874">
    <property type="entry name" value="ROK_cs"/>
</dbReference>
<dbReference type="Gene3D" id="3.30.420.40">
    <property type="match status" value="2"/>
</dbReference>